<reference evidence="1 2" key="1">
    <citation type="submission" date="2018-01" db="EMBL/GenBank/DDBJ databases">
        <title>Genome sequence of the PGP bacterium Paenibacillus illinoisensis E3.</title>
        <authorList>
            <person name="Rolli E."/>
            <person name="Marasco R."/>
            <person name="Bessem C."/>
            <person name="Michoud G."/>
            <person name="Gaiarsa S."/>
            <person name="Borin S."/>
            <person name="Daffonchio D."/>
        </authorList>
    </citation>
    <scope>NUCLEOTIDE SEQUENCE [LARGE SCALE GENOMIC DNA]</scope>
    <source>
        <strain evidence="1 2">E3</strain>
    </source>
</reference>
<gene>
    <name evidence="1" type="ORF">PIL02S_03341</name>
</gene>
<dbReference type="OrthoDB" id="2631563at2"/>
<sequence length="61" mass="7145">MLIIDLEDGEATFTEVDEATAFCEEEFGYEGFTWDAIKRKCNLNQLCEFLRADEIRAWIHP</sequence>
<dbReference type="AlphaFoldDB" id="A0A2W0CIP7"/>
<evidence type="ECO:0000313" key="2">
    <source>
        <dbReference type="Proteomes" id="UP000247459"/>
    </source>
</evidence>
<name>A0A2W0CIP7_9BACL</name>
<dbReference type="RefSeq" id="WP_110759724.1">
    <property type="nucleotide sequence ID" value="NZ_PRLG01000020.1"/>
</dbReference>
<protein>
    <submittedName>
        <fullName evidence="1">Uncharacterized protein</fullName>
    </submittedName>
</protein>
<dbReference type="Proteomes" id="UP000247459">
    <property type="component" value="Unassembled WGS sequence"/>
</dbReference>
<dbReference type="EMBL" id="PRLG01000020">
    <property type="protein sequence ID" value="PYY28195.1"/>
    <property type="molecule type" value="Genomic_DNA"/>
</dbReference>
<accession>A0A2W0CIP7</accession>
<organism evidence="1 2">
    <name type="scientific">Paenibacillus illinoisensis</name>
    <dbReference type="NCBI Taxonomy" id="59845"/>
    <lineage>
        <taxon>Bacteria</taxon>
        <taxon>Bacillati</taxon>
        <taxon>Bacillota</taxon>
        <taxon>Bacilli</taxon>
        <taxon>Bacillales</taxon>
        <taxon>Paenibacillaceae</taxon>
        <taxon>Paenibacillus</taxon>
    </lineage>
</organism>
<proteinExistence type="predicted"/>
<evidence type="ECO:0000313" key="1">
    <source>
        <dbReference type="EMBL" id="PYY28195.1"/>
    </source>
</evidence>
<comment type="caution">
    <text evidence="1">The sequence shown here is derived from an EMBL/GenBank/DDBJ whole genome shotgun (WGS) entry which is preliminary data.</text>
</comment>